<dbReference type="Pfam" id="PF12728">
    <property type="entry name" value="HTH_17"/>
    <property type="match status" value="1"/>
</dbReference>
<keyword evidence="1" id="KW-0479">Metal-binding</keyword>
<dbReference type="InterPro" id="IPR009061">
    <property type="entry name" value="DNA-bd_dom_put_sf"/>
</dbReference>
<dbReference type="SUPFAM" id="SSF52242">
    <property type="entry name" value="Cobalamin (vitamin B12)-binding domain"/>
    <property type="match status" value="1"/>
</dbReference>
<dbReference type="InterPro" id="IPR010093">
    <property type="entry name" value="SinI_DNA-bd"/>
</dbReference>
<name>A0A6J6NLF9_9ZZZZ</name>
<keyword evidence="2" id="KW-0170">Cobalt</keyword>
<dbReference type="PANTHER" id="PTHR45833:SF1">
    <property type="entry name" value="METHIONINE SYNTHASE"/>
    <property type="match status" value="1"/>
</dbReference>
<dbReference type="InterPro" id="IPR050554">
    <property type="entry name" value="Met_Synthase/Corrinoid"/>
</dbReference>
<dbReference type="Pfam" id="PF02310">
    <property type="entry name" value="B12-binding"/>
    <property type="match status" value="1"/>
</dbReference>
<dbReference type="GO" id="GO:0046872">
    <property type="term" value="F:metal ion binding"/>
    <property type="evidence" value="ECO:0007669"/>
    <property type="project" value="UniProtKB-KW"/>
</dbReference>
<organism evidence="4">
    <name type="scientific">freshwater metagenome</name>
    <dbReference type="NCBI Taxonomy" id="449393"/>
    <lineage>
        <taxon>unclassified sequences</taxon>
        <taxon>metagenomes</taxon>
        <taxon>ecological metagenomes</taxon>
    </lineage>
</organism>
<dbReference type="GO" id="GO:0005829">
    <property type="term" value="C:cytosol"/>
    <property type="evidence" value="ECO:0007669"/>
    <property type="project" value="TreeGrafter"/>
</dbReference>
<dbReference type="InterPro" id="IPR003759">
    <property type="entry name" value="Cbl-bd_cap"/>
</dbReference>
<dbReference type="InterPro" id="IPR036594">
    <property type="entry name" value="Meth_synthase_dom"/>
</dbReference>
<dbReference type="PANTHER" id="PTHR45833">
    <property type="entry name" value="METHIONINE SYNTHASE"/>
    <property type="match status" value="1"/>
</dbReference>
<feature type="domain" description="B12-binding" evidence="3">
    <location>
        <begin position="166"/>
        <end position="288"/>
    </location>
</feature>
<dbReference type="GO" id="GO:0031419">
    <property type="term" value="F:cobalamin binding"/>
    <property type="evidence" value="ECO:0007669"/>
    <property type="project" value="InterPro"/>
</dbReference>
<dbReference type="GO" id="GO:0046653">
    <property type="term" value="P:tetrahydrofolate metabolic process"/>
    <property type="evidence" value="ECO:0007669"/>
    <property type="project" value="TreeGrafter"/>
</dbReference>
<evidence type="ECO:0000259" key="3">
    <source>
        <dbReference type="PROSITE" id="PS51332"/>
    </source>
</evidence>
<dbReference type="InterPro" id="IPR006158">
    <property type="entry name" value="Cobalamin-bd"/>
</dbReference>
<evidence type="ECO:0000256" key="2">
    <source>
        <dbReference type="ARBA" id="ARBA00023285"/>
    </source>
</evidence>
<dbReference type="AlphaFoldDB" id="A0A6J6NLF9"/>
<accession>A0A6J6NLF9</accession>
<dbReference type="PROSITE" id="PS51332">
    <property type="entry name" value="B12_BINDING"/>
    <property type="match status" value="1"/>
</dbReference>
<reference evidence="4" key="1">
    <citation type="submission" date="2020-05" db="EMBL/GenBank/DDBJ databases">
        <authorList>
            <person name="Chiriac C."/>
            <person name="Salcher M."/>
            <person name="Ghai R."/>
            <person name="Kavagutti S V."/>
        </authorList>
    </citation>
    <scope>NUCLEOTIDE SEQUENCE</scope>
</reference>
<protein>
    <submittedName>
        <fullName evidence="4">Unannotated protein</fullName>
    </submittedName>
</protein>
<dbReference type="InterPro" id="IPR041657">
    <property type="entry name" value="HTH_17"/>
</dbReference>
<dbReference type="NCBIfam" id="TIGR01764">
    <property type="entry name" value="excise"/>
    <property type="match status" value="1"/>
</dbReference>
<dbReference type="InterPro" id="IPR036724">
    <property type="entry name" value="Cobalamin-bd_sf"/>
</dbReference>
<dbReference type="Pfam" id="PF02607">
    <property type="entry name" value="B12-binding_2"/>
    <property type="match status" value="1"/>
</dbReference>
<dbReference type="GO" id="GO:0008705">
    <property type="term" value="F:methionine synthase activity"/>
    <property type="evidence" value="ECO:0007669"/>
    <property type="project" value="TreeGrafter"/>
</dbReference>
<gene>
    <name evidence="4" type="ORF">UFOPK2366_00533</name>
</gene>
<dbReference type="SUPFAM" id="SSF46955">
    <property type="entry name" value="Putative DNA-binding domain"/>
    <property type="match status" value="1"/>
</dbReference>
<dbReference type="EMBL" id="CAEZXM010000075">
    <property type="protein sequence ID" value="CAB4686922.1"/>
    <property type="molecule type" value="Genomic_DNA"/>
</dbReference>
<dbReference type="GO" id="GO:0003677">
    <property type="term" value="F:DNA binding"/>
    <property type="evidence" value="ECO:0007669"/>
    <property type="project" value="InterPro"/>
</dbReference>
<dbReference type="Gene3D" id="3.40.50.280">
    <property type="entry name" value="Cobalamin-binding domain"/>
    <property type="match status" value="1"/>
</dbReference>
<dbReference type="Gene3D" id="1.10.1240.10">
    <property type="entry name" value="Methionine synthase domain"/>
    <property type="match status" value="1"/>
</dbReference>
<evidence type="ECO:0000313" key="4">
    <source>
        <dbReference type="EMBL" id="CAB4686922.1"/>
    </source>
</evidence>
<proteinExistence type="predicted"/>
<sequence length="288" mass="30502">MARTPAQAAAEFTLHQAAEVLGVHYMTAYRYVRLGLLDAYKVGGTWRVNQAALDTFRVRSVVEPERDTASTSASQGRRRAPWADRLERRLLAGDAQGSWGVIEAALASGASLDEIYRNVLSPAMVAIGQRWERGELDVAVEHGATVIAMRMIGRLGPRFAHRGRTRGTVVLAAPAHETHSLPVAMLADLVRQAGWNVVDLGADVPAESLVRAAMAPGDVVAVGLSVSNTDRLDSTAYTVAALRKSLPNTPVVLGGHAIAGREHAVALGANDFAADATGFVLILESVGA</sequence>
<dbReference type="GO" id="GO:0050667">
    <property type="term" value="P:homocysteine metabolic process"/>
    <property type="evidence" value="ECO:0007669"/>
    <property type="project" value="TreeGrafter"/>
</dbReference>
<evidence type="ECO:0000256" key="1">
    <source>
        <dbReference type="ARBA" id="ARBA00022723"/>
    </source>
</evidence>